<dbReference type="HOGENOM" id="CLU_073530_0_1_5"/>
<dbReference type="EMBL" id="AAPJ01000003">
    <property type="protein sequence ID" value="EAS49888.1"/>
    <property type="molecule type" value="Genomic_DNA"/>
</dbReference>
<protein>
    <submittedName>
        <fullName evidence="3">Conserved hypothetical membrane protein</fullName>
    </submittedName>
</protein>
<proteinExistence type="predicted"/>
<name>Q1YJ79_AURMS</name>
<feature type="domain" description="DUF1206" evidence="2">
    <location>
        <begin position="164"/>
        <end position="233"/>
    </location>
</feature>
<evidence type="ECO:0000259" key="2">
    <source>
        <dbReference type="Pfam" id="PF06724"/>
    </source>
</evidence>
<sequence>MYLIVGYFAFRAAYATGRAMGTKDAVDTVAGSAFGTVALVALVAALTCFTIWRLIQMFFDVDEHGLDARGVFARFGLLISAFAYGGTAFYAATVLAGMRSDGGGGGVVAAAYDAGYGVWITYIVSLGMAVAGAAHIYKGVVAGFEKYMTIPAGKRVWLRPICRFGLIARGVTFFVLAGLLFTGAVSYGEGDTPGLEAALQAMSDWSYGWVLLSLTGLGLIAFGAYACVEAVYRRIHIEKVG</sequence>
<dbReference type="AlphaFoldDB" id="Q1YJ79"/>
<evidence type="ECO:0000256" key="1">
    <source>
        <dbReference type="SAM" id="Phobius"/>
    </source>
</evidence>
<keyword evidence="1" id="KW-1133">Transmembrane helix</keyword>
<feature type="transmembrane region" description="Helical" evidence="1">
    <location>
        <begin position="207"/>
        <end position="228"/>
    </location>
</feature>
<evidence type="ECO:0000313" key="4">
    <source>
        <dbReference type="Proteomes" id="UP000000321"/>
    </source>
</evidence>
<feature type="transmembrane region" description="Helical" evidence="1">
    <location>
        <begin position="31"/>
        <end position="55"/>
    </location>
</feature>
<evidence type="ECO:0000313" key="3">
    <source>
        <dbReference type="EMBL" id="EAS49888.1"/>
    </source>
</evidence>
<comment type="caution">
    <text evidence="3">The sequence shown here is derived from an EMBL/GenBank/DDBJ whole genome shotgun (WGS) entry which is preliminary data.</text>
</comment>
<reference evidence="3 4" key="1">
    <citation type="journal article" date="2008" name="Appl. Environ. Microbiol.">
        <title>Genomic insights into Mn(II) oxidation by the marine alphaproteobacterium Aurantimonas sp. strain SI85-9A1.</title>
        <authorList>
            <person name="Dick G.J."/>
            <person name="Podell S."/>
            <person name="Johnson H.A."/>
            <person name="Rivera-Espinoza Y."/>
            <person name="Bernier-Latmani R."/>
            <person name="McCarthy J.K."/>
            <person name="Torpey J.W."/>
            <person name="Clement B.G."/>
            <person name="Gaasterland T."/>
            <person name="Tebo B.M."/>
        </authorList>
    </citation>
    <scope>NUCLEOTIDE SEQUENCE [LARGE SCALE GENOMIC DNA]</scope>
    <source>
        <strain evidence="3 4">SI85-9A1</strain>
    </source>
</reference>
<keyword evidence="4" id="KW-1185">Reference proteome</keyword>
<organism evidence="3 4">
    <name type="scientific">Aurantimonas manganoxydans (strain ATCC BAA-1229 / DSM 21871 / SI85-9A1)</name>
    <dbReference type="NCBI Taxonomy" id="287752"/>
    <lineage>
        <taxon>Bacteria</taxon>
        <taxon>Pseudomonadati</taxon>
        <taxon>Pseudomonadota</taxon>
        <taxon>Alphaproteobacteria</taxon>
        <taxon>Hyphomicrobiales</taxon>
        <taxon>Aurantimonadaceae</taxon>
        <taxon>Aurantimonas</taxon>
    </lineage>
</organism>
<feature type="transmembrane region" description="Helical" evidence="1">
    <location>
        <begin position="116"/>
        <end position="137"/>
    </location>
</feature>
<keyword evidence="1" id="KW-0812">Transmembrane</keyword>
<accession>Q1YJ79</accession>
<feature type="transmembrane region" description="Helical" evidence="1">
    <location>
        <begin position="75"/>
        <end position="96"/>
    </location>
</feature>
<feature type="domain" description="DUF1206" evidence="2">
    <location>
        <begin position="2"/>
        <end position="56"/>
    </location>
</feature>
<dbReference type="Pfam" id="PF06724">
    <property type="entry name" value="DUF1206"/>
    <property type="match status" value="2"/>
</dbReference>
<dbReference type="BioCyc" id="AURANTIMONAS:SI859A1_01240-MONOMER"/>
<gene>
    <name evidence="3" type="ORF">SI859A1_01240</name>
</gene>
<dbReference type="Proteomes" id="UP000000321">
    <property type="component" value="Unassembled WGS sequence"/>
</dbReference>
<feature type="transmembrane region" description="Helical" evidence="1">
    <location>
        <begin position="164"/>
        <end position="187"/>
    </location>
</feature>
<keyword evidence="1" id="KW-0472">Membrane</keyword>
<dbReference type="InterPro" id="IPR009597">
    <property type="entry name" value="DUF1206"/>
</dbReference>